<name>A0A914ID36_GLORO</name>
<organism evidence="2 3">
    <name type="scientific">Globodera rostochiensis</name>
    <name type="common">Golden nematode worm</name>
    <name type="synonym">Heterodera rostochiensis</name>
    <dbReference type="NCBI Taxonomy" id="31243"/>
    <lineage>
        <taxon>Eukaryota</taxon>
        <taxon>Metazoa</taxon>
        <taxon>Ecdysozoa</taxon>
        <taxon>Nematoda</taxon>
        <taxon>Chromadorea</taxon>
        <taxon>Rhabditida</taxon>
        <taxon>Tylenchina</taxon>
        <taxon>Tylenchomorpha</taxon>
        <taxon>Tylenchoidea</taxon>
        <taxon>Heteroderidae</taxon>
        <taxon>Heteroderinae</taxon>
        <taxon>Globodera</taxon>
    </lineage>
</organism>
<dbReference type="Proteomes" id="UP000887572">
    <property type="component" value="Unplaced"/>
</dbReference>
<reference evidence="3" key="1">
    <citation type="submission" date="2022-11" db="UniProtKB">
        <authorList>
            <consortium name="WormBaseParasite"/>
        </authorList>
    </citation>
    <scope>IDENTIFICATION</scope>
</reference>
<accession>A0A914ID36</accession>
<evidence type="ECO:0000313" key="2">
    <source>
        <dbReference type="Proteomes" id="UP000887572"/>
    </source>
</evidence>
<dbReference type="WBParaSite" id="Gr19_v10_g9098.t1">
    <property type="protein sequence ID" value="Gr19_v10_g9098.t1"/>
    <property type="gene ID" value="Gr19_v10_g9098"/>
</dbReference>
<dbReference type="AlphaFoldDB" id="A0A914ID36"/>
<evidence type="ECO:0000313" key="3">
    <source>
        <dbReference type="WBParaSite" id="Gr19_v10_g9098.t1"/>
    </source>
</evidence>
<keyword evidence="1" id="KW-0732">Signal</keyword>
<keyword evidence="2" id="KW-1185">Reference proteome</keyword>
<proteinExistence type="predicted"/>
<evidence type="ECO:0000256" key="1">
    <source>
        <dbReference type="SAM" id="SignalP"/>
    </source>
</evidence>
<feature type="signal peptide" evidence="1">
    <location>
        <begin position="1"/>
        <end position="27"/>
    </location>
</feature>
<feature type="chain" id="PRO_5037203379" evidence="1">
    <location>
        <begin position="28"/>
        <end position="91"/>
    </location>
</feature>
<protein>
    <submittedName>
        <fullName evidence="3">Uncharacterized protein</fullName>
    </submittedName>
</protein>
<sequence>MNAQKTMIVVLVIAVAMLSMEVPSVDAQCCVPDGAGGCVSSPLACCTICVPLGPDCICVDDANKTPNARNAVEAAVAAAAAANDGTATGSK</sequence>